<protein>
    <submittedName>
        <fullName evidence="1">Uncharacterized protein</fullName>
    </submittedName>
</protein>
<dbReference type="Proteomes" id="UP000705379">
    <property type="component" value="Unassembled WGS sequence"/>
</dbReference>
<comment type="caution">
    <text evidence="1">The sequence shown here is derived from an EMBL/GenBank/DDBJ whole genome shotgun (WGS) entry which is preliminary data.</text>
</comment>
<gene>
    <name evidence="1" type="ORF">DYI23_07475</name>
</gene>
<reference evidence="1" key="1">
    <citation type="submission" date="2018-08" db="EMBL/GenBank/DDBJ databases">
        <authorList>
            <person name="Jin W."/>
            <person name="Wang H."/>
            <person name="Yang Y."/>
            <person name="Li M."/>
            <person name="Liu J."/>
        </authorList>
    </citation>
    <scope>NUCLEOTIDE SEQUENCE</scope>
    <source>
        <strain evidence="1">AESS21</strain>
    </source>
</reference>
<dbReference type="EMBL" id="QTKU01000001">
    <property type="protein sequence ID" value="MBS8260053.1"/>
    <property type="molecule type" value="Genomic_DNA"/>
</dbReference>
<evidence type="ECO:0000313" key="2">
    <source>
        <dbReference type="Proteomes" id="UP000705379"/>
    </source>
</evidence>
<evidence type="ECO:0000313" key="1">
    <source>
        <dbReference type="EMBL" id="MBS8260053.1"/>
    </source>
</evidence>
<sequence length="66" mass="7587">MLYQLSYTGLRCAVGARTTPLFPIFQMWASENIAFAAFPPRVCPEDVEKWRVRALKMRLPSREVIG</sequence>
<accession>A0A944CBN2</accession>
<dbReference type="AlphaFoldDB" id="A0A944CBN2"/>
<reference evidence="1" key="2">
    <citation type="journal article" date="2021" name="Microorganisms">
        <title>Bacterial Dimethylsulfoniopropionate Biosynthesis in the East China Sea.</title>
        <authorList>
            <person name="Liu J."/>
            <person name="Zhang Y."/>
            <person name="Liu J."/>
            <person name="Zhong H."/>
            <person name="Williams B.T."/>
            <person name="Zheng Y."/>
            <person name="Curson A.R.J."/>
            <person name="Sun C."/>
            <person name="Sun H."/>
            <person name="Song D."/>
            <person name="Wagner Mackenzie B."/>
            <person name="Bermejo Martinez A."/>
            <person name="Todd J.D."/>
            <person name="Zhang X.H."/>
        </authorList>
    </citation>
    <scope>NUCLEOTIDE SEQUENCE</scope>
    <source>
        <strain evidence="1">AESS21</strain>
    </source>
</reference>
<name>A0A944CBN2_9HYPH</name>
<proteinExistence type="predicted"/>
<organism evidence="1 2">
    <name type="scientific">Roseibium polysiphoniae</name>
    <dbReference type="NCBI Taxonomy" id="2571221"/>
    <lineage>
        <taxon>Bacteria</taxon>
        <taxon>Pseudomonadati</taxon>
        <taxon>Pseudomonadota</taxon>
        <taxon>Alphaproteobacteria</taxon>
        <taxon>Hyphomicrobiales</taxon>
        <taxon>Stappiaceae</taxon>
        <taxon>Roseibium</taxon>
    </lineage>
</organism>